<keyword evidence="3" id="KW-0540">Nuclease</keyword>
<evidence type="ECO:0000256" key="2">
    <source>
        <dbReference type="ARBA" id="ARBA00019841"/>
    </source>
</evidence>
<dbReference type="InterPro" id="IPR051673">
    <property type="entry name" value="SSDNA_exonuclease_RecJ"/>
</dbReference>
<reference evidence="9" key="1">
    <citation type="journal article" date="2020" name="mSystems">
        <title>Genome- and Community-Level Interaction Insights into Carbon Utilization and Element Cycling Functions of Hydrothermarchaeota in Hydrothermal Sediment.</title>
        <authorList>
            <person name="Zhou Z."/>
            <person name="Liu Y."/>
            <person name="Xu W."/>
            <person name="Pan J."/>
            <person name="Luo Z.H."/>
            <person name="Li M."/>
        </authorList>
    </citation>
    <scope>NUCLEOTIDE SEQUENCE [LARGE SCALE GENOMIC DNA]</scope>
    <source>
        <strain evidence="9">SpSt-1042</strain>
    </source>
</reference>
<dbReference type="Gene3D" id="3.90.1640.30">
    <property type="match status" value="1"/>
</dbReference>
<evidence type="ECO:0000259" key="6">
    <source>
        <dbReference type="Pfam" id="PF01368"/>
    </source>
</evidence>
<evidence type="ECO:0000256" key="3">
    <source>
        <dbReference type="ARBA" id="ARBA00022722"/>
    </source>
</evidence>
<dbReference type="Pfam" id="PF02272">
    <property type="entry name" value="DHHA1"/>
    <property type="match status" value="1"/>
</dbReference>
<dbReference type="GO" id="GO:0003676">
    <property type="term" value="F:nucleic acid binding"/>
    <property type="evidence" value="ECO:0007669"/>
    <property type="project" value="InterPro"/>
</dbReference>
<keyword evidence="5 9" id="KW-0269">Exonuclease</keyword>
<evidence type="ECO:0000259" key="7">
    <source>
        <dbReference type="Pfam" id="PF02272"/>
    </source>
</evidence>
<sequence length="577" mass="64417">MVQILSFQKTVWRLGEKPSSSINKALAMYPKPMRSVLFHRGVVDYKSSINFFNPTINGIHHPLLLHSMDKAVNTIIKALKNRSKICIHGDFDVDGVCGTAIILDYIKKIGGNVFYHIPHRVEEGYGISKNSLEKVIRNKTQLLITVDCGIRDIDLIDYAQKKGLTVIVTDHHLVKKDKDGKYILPNAEAIIHPQNPNGSYPYPYLSGAGTIWKLVCALELFFQGKPFTEVAVSYLDLVALATVCDIMPLTEENRVLVKLGLERVSAKERIGIKALIEQAGLASKSLNSYHLGYILGPRLNAAGRLSSADEALELLIAGEEAMAHAIASSLNSLNKHRQKLTEIALEEAEKQLTEKYPLIFVSGRNWNEGIIGLVAGKLMEKYHKPAIVVKEGEKIAKGSARSIKHFNIVDALHTFSEYILQFGGHEMAAGFTTTTDRLKPLKQSLLQFSAKTISEEHLIRELFIDDEISANEIDFNLTTLLNRVEPTGYMNPTPLFKIGPLRVIKVYAIGQESRHIKIFLLDPSTNKTLEGVWFDPPADAFAIREGDKIIIAGSIGEEEWNNHRKIQIKIKDIKIES</sequence>
<protein>
    <recommendedName>
        <fullName evidence="2">Single-stranded-DNA-specific exonuclease RecJ</fullName>
    </recommendedName>
</protein>
<dbReference type="InterPro" id="IPR041122">
    <property type="entry name" value="RecJ_OB"/>
</dbReference>
<dbReference type="GO" id="GO:0008409">
    <property type="term" value="F:5'-3' exonuclease activity"/>
    <property type="evidence" value="ECO:0007669"/>
    <property type="project" value="InterPro"/>
</dbReference>
<feature type="domain" description="DHHA1" evidence="7">
    <location>
        <begin position="360"/>
        <end position="448"/>
    </location>
</feature>
<dbReference type="Pfam" id="PF17768">
    <property type="entry name" value="RecJ_OB"/>
    <property type="match status" value="1"/>
</dbReference>
<keyword evidence="4" id="KW-0378">Hydrolase</keyword>
<accession>A0A7C5URR7</accession>
<name>A0A7C5URR7_UNCC3</name>
<dbReference type="GO" id="GO:0006281">
    <property type="term" value="P:DNA repair"/>
    <property type="evidence" value="ECO:0007669"/>
    <property type="project" value="InterPro"/>
</dbReference>
<comment type="caution">
    <text evidence="9">The sequence shown here is derived from an EMBL/GenBank/DDBJ whole genome shotgun (WGS) entry which is preliminary data.</text>
</comment>
<dbReference type="InterPro" id="IPR004610">
    <property type="entry name" value="RecJ"/>
</dbReference>
<feature type="domain" description="RecJ OB" evidence="8">
    <location>
        <begin position="464"/>
        <end position="572"/>
    </location>
</feature>
<dbReference type="EMBL" id="DRVY01000079">
    <property type="protein sequence ID" value="HHR92386.1"/>
    <property type="molecule type" value="Genomic_DNA"/>
</dbReference>
<evidence type="ECO:0000259" key="8">
    <source>
        <dbReference type="Pfam" id="PF17768"/>
    </source>
</evidence>
<dbReference type="InterPro" id="IPR001667">
    <property type="entry name" value="DDH_dom"/>
</dbReference>
<dbReference type="InterPro" id="IPR003156">
    <property type="entry name" value="DHHA1_dom"/>
</dbReference>
<dbReference type="PANTHER" id="PTHR30255">
    <property type="entry name" value="SINGLE-STRANDED-DNA-SPECIFIC EXONUCLEASE RECJ"/>
    <property type="match status" value="1"/>
</dbReference>
<dbReference type="Pfam" id="PF01368">
    <property type="entry name" value="DHH"/>
    <property type="match status" value="1"/>
</dbReference>
<dbReference type="AlphaFoldDB" id="A0A7C5URR7"/>
<proteinExistence type="inferred from homology"/>
<evidence type="ECO:0000256" key="5">
    <source>
        <dbReference type="ARBA" id="ARBA00022839"/>
    </source>
</evidence>
<dbReference type="GO" id="GO:0006310">
    <property type="term" value="P:DNA recombination"/>
    <property type="evidence" value="ECO:0007669"/>
    <property type="project" value="InterPro"/>
</dbReference>
<dbReference type="PANTHER" id="PTHR30255:SF2">
    <property type="entry name" value="SINGLE-STRANDED-DNA-SPECIFIC EXONUCLEASE RECJ"/>
    <property type="match status" value="1"/>
</dbReference>
<dbReference type="SUPFAM" id="SSF64182">
    <property type="entry name" value="DHH phosphoesterases"/>
    <property type="match status" value="1"/>
</dbReference>
<gene>
    <name evidence="9" type="primary">recJ</name>
    <name evidence="9" type="ORF">ENL96_02635</name>
</gene>
<organism evidence="9">
    <name type="scientific">candidate division CPR3 bacterium</name>
    <dbReference type="NCBI Taxonomy" id="2268181"/>
    <lineage>
        <taxon>Bacteria</taxon>
        <taxon>Bacteria division CPR3</taxon>
    </lineage>
</organism>
<feature type="domain" description="DDH" evidence="6">
    <location>
        <begin position="84"/>
        <end position="242"/>
    </location>
</feature>
<evidence type="ECO:0000256" key="4">
    <source>
        <dbReference type="ARBA" id="ARBA00022801"/>
    </source>
</evidence>
<evidence type="ECO:0000313" key="9">
    <source>
        <dbReference type="EMBL" id="HHR92386.1"/>
    </source>
</evidence>
<comment type="similarity">
    <text evidence="1">Belongs to the RecJ family.</text>
</comment>
<dbReference type="Gene3D" id="3.10.310.30">
    <property type="match status" value="1"/>
</dbReference>
<evidence type="ECO:0000256" key="1">
    <source>
        <dbReference type="ARBA" id="ARBA00005915"/>
    </source>
</evidence>
<dbReference type="InterPro" id="IPR038763">
    <property type="entry name" value="DHH_sf"/>
</dbReference>
<dbReference type="NCBIfam" id="TIGR00644">
    <property type="entry name" value="recJ"/>
    <property type="match status" value="1"/>
</dbReference>